<accession>A0A9Q1H9M9</accession>
<dbReference type="OrthoDB" id="5912922at2759"/>
<protein>
    <submittedName>
        <fullName evidence="2">Uncharacterized protein</fullName>
    </submittedName>
</protein>
<comment type="caution">
    <text evidence="2">The sequence shown here is derived from an EMBL/GenBank/DDBJ whole genome shotgun (WGS) entry which is preliminary data.</text>
</comment>
<name>A0A9Q1H9M9_HOLLE</name>
<dbReference type="AlphaFoldDB" id="A0A9Q1H9M9"/>
<dbReference type="PANTHER" id="PTHR34410:SF2">
    <property type="entry name" value="RRNA INTRON-ENCODED HOMING ENDONUCLEASE"/>
    <property type="match status" value="1"/>
</dbReference>
<sequence>MIKRDCRGHSYCGVRGEILGSLQDARQRKHLPRLSSLIKKKSRRIKGDQIPPKFRPYTIPTRNSPAFLGGQLSRKPKSLDSGGSMVAMLKLDGIDGRAPPGVEPAA</sequence>
<dbReference type="EMBL" id="JAIZAY010000008">
    <property type="protein sequence ID" value="KAJ8038144.1"/>
    <property type="molecule type" value="Genomic_DNA"/>
</dbReference>
<gene>
    <name evidence="2" type="ORF">HOLleu_19138</name>
</gene>
<dbReference type="PANTHER" id="PTHR34410">
    <property type="entry name" value="INTRON-ENCODED HOMING ENDONUCLEASE, PUTATIVE-RELATED"/>
    <property type="match status" value="1"/>
</dbReference>
<evidence type="ECO:0000313" key="2">
    <source>
        <dbReference type="EMBL" id="KAJ8038144.1"/>
    </source>
</evidence>
<organism evidence="2 3">
    <name type="scientific">Holothuria leucospilota</name>
    <name type="common">Black long sea cucumber</name>
    <name type="synonym">Mertensiothuria leucospilota</name>
    <dbReference type="NCBI Taxonomy" id="206669"/>
    <lineage>
        <taxon>Eukaryota</taxon>
        <taxon>Metazoa</taxon>
        <taxon>Echinodermata</taxon>
        <taxon>Eleutherozoa</taxon>
        <taxon>Echinozoa</taxon>
        <taxon>Holothuroidea</taxon>
        <taxon>Aspidochirotacea</taxon>
        <taxon>Aspidochirotida</taxon>
        <taxon>Holothuriidae</taxon>
        <taxon>Holothuria</taxon>
    </lineage>
</organism>
<evidence type="ECO:0000313" key="3">
    <source>
        <dbReference type="Proteomes" id="UP001152320"/>
    </source>
</evidence>
<reference evidence="2" key="1">
    <citation type="submission" date="2021-10" db="EMBL/GenBank/DDBJ databases">
        <title>Tropical sea cucumber genome reveals ecological adaptation and Cuvierian tubules defense mechanism.</title>
        <authorList>
            <person name="Chen T."/>
        </authorList>
    </citation>
    <scope>NUCLEOTIDE SEQUENCE</scope>
    <source>
        <strain evidence="2">Nanhai2018</strain>
        <tissue evidence="2">Muscle</tissue>
    </source>
</reference>
<evidence type="ECO:0000256" key="1">
    <source>
        <dbReference type="SAM" id="MobiDB-lite"/>
    </source>
</evidence>
<proteinExistence type="predicted"/>
<keyword evidence="3" id="KW-1185">Reference proteome</keyword>
<feature type="region of interest" description="Disordered" evidence="1">
    <location>
        <begin position="42"/>
        <end position="81"/>
    </location>
</feature>
<dbReference type="Proteomes" id="UP001152320">
    <property type="component" value="Chromosome 8"/>
</dbReference>